<evidence type="ECO:0000256" key="4">
    <source>
        <dbReference type="ARBA" id="ARBA00022692"/>
    </source>
</evidence>
<dbReference type="InterPro" id="IPR045874">
    <property type="entry name" value="LRK10/LRL21-25-like"/>
</dbReference>
<evidence type="ECO:0000256" key="13">
    <source>
        <dbReference type="SAM" id="MobiDB-lite"/>
    </source>
</evidence>
<keyword evidence="9 14" id="KW-1133">Transmembrane helix</keyword>
<dbReference type="CDD" id="cd14066">
    <property type="entry name" value="STKc_IRAK"/>
    <property type="match status" value="1"/>
</dbReference>
<reference evidence="17 18" key="1">
    <citation type="submission" date="2024-06" db="EMBL/GenBank/DDBJ databases">
        <title>A chromosome level genome sequence of Diviner's sage (Salvia divinorum).</title>
        <authorList>
            <person name="Ford S.A."/>
            <person name="Ro D.-K."/>
            <person name="Ness R.W."/>
            <person name="Phillips M.A."/>
        </authorList>
    </citation>
    <scope>NUCLEOTIDE SEQUENCE [LARGE SCALE GENOMIC DNA]</scope>
    <source>
        <strain evidence="17">SAF-2024a</strain>
        <tissue evidence="17">Leaf</tissue>
    </source>
</reference>
<dbReference type="EMBL" id="JBEAFC010000014">
    <property type="protein sequence ID" value="KAL1531849.1"/>
    <property type="molecule type" value="Genomic_DNA"/>
</dbReference>
<evidence type="ECO:0000256" key="8">
    <source>
        <dbReference type="ARBA" id="ARBA00022840"/>
    </source>
</evidence>
<evidence type="ECO:0000256" key="5">
    <source>
        <dbReference type="ARBA" id="ARBA00022729"/>
    </source>
</evidence>
<dbReference type="AlphaFoldDB" id="A0ABD1FLN1"/>
<dbReference type="InterPro" id="IPR025287">
    <property type="entry name" value="WAK_GUB"/>
</dbReference>
<dbReference type="Proteomes" id="UP001567538">
    <property type="component" value="Unassembled WGS sequence"/>
</dbReference>
<gene>
    <name evidence="17" type="ORF">AAHA92_31937</name>
</gene>
<evidence type="ECO:0000256" key="9">
    <source>
        <dbReference type="ARBA" id="ARBA00022989"/>
    </source>
</evidence>
<protein>
    <submittedName>
        <fullName evidence="17">LEAF RUST 10 DISEASE-RESISTANCE LOCUS RECEPTOR-LIKE PROTEIN KINASE-like 2.1</fullName>
    </submittedName>
</protein>
<feature type="signal peptide" evidence="15">
    <location>
        <begin position="1"/>
        <end position="26"/>
    </location>
</feature>
<feature type="domain" description="Protein kinase" evidence="16">
    <location>
        <begin position="301"/>
        <end position="590"/>
    </location>
</feature>
<dbReference type="PROSITE" id="PS00108">
    <property type="entry name" value="PROTEIN_KINASE_ST"/>
    <property type="match status" value="1"/>
</dbReference>
<keyword evidence="2" id="KW-0723">Serine/threonine-protein kinase</keyword>
<feature type="compositionally biased region" description="Polar residues" evidence="13">
    <location>
        <begin position="590"/>
        <end position="606"/>
    </location>
</feature>
<keyword evidence="11" id="KW-0325">Glycoprotein</keyword>
<dbReference type="GO" id="GO:0005524">
    <property type="term" value="F:ATP binding"/>
    <property type="evidence" value="ECO:0007669"/>
    <property type="project" value="UniProtKB-UniRule"/>
</dbReference>
<dbReference type="Pfam" id="PF13947">
    <property type="entry name" value="GUB_WAK_bind"/>
    <property type="match status" value="1"/>
</dbReference>
<keyword evidence="6 12" id="KW-0547">Nucleotide-binding</keyword>
<evidence type="ECO:0000256" key="2">
    <source>
        <dbReference type="ARBA" id="ARBA00022527"/>
    </source>
</evidence>
<dbReference type="FunFam" id="1.10.510.10:FF:000590">
    <property type="entry name" value="PR5-like receptor kinase"/>
    <property type="match status" value="1"/>
</dbReference>
<feature type="region of interest" description="Disordered" evidence="13">
    <location>
        <begin position="582"/>
        <end position="606"/>
    </location>
</feature>
<evidence type="ECO:0000256" key="10">
    <source>
        <dbReference type="ARBA" id="ARBA00023136"/>
    </source>
</evidence>
<evidence type="ECO:0000256" key="1">
    <source>
        <dbReference type="ARBA" id="ARBA00004479"/>
    </source>
</evidence>
<keyword evidence="7" id="KW-0418">Kinase</keyword>
<dbReference type="SUPFAM" id="SSF56112">
    <property type="entry name" value="Protein kinase-like (PK-like)"/>
    <property type="match status" value="1"/>
</dbReference>
<feature type="chain" id="PRO_5044890863" evidence="15">
    <location>
        <begin position="27"/>
        <end position="606"/>
    </location>
</feature>
<dbReference type="Pfam" id="PF00069">
    <property type="entry name" value="Pkinase"/>
    <property type="match status" value="1"/>
</dbReference>
<evidence type="ECO:0000313" key="17">
    <source>
        <dbReference type="EMBL" id="KAL1531849.1"/>
    </source>
</evidence>
<evidence type="ECO:0000313" key="18">
    <source>
        <dbReference type="Proteomes" id="UP001567538"/>
    </source>
</evidence>
<keyword evidence="8 12" id="KW-0067">ATP-binding</keyword>
<dbReference type="PROSITE" id="PS50011">
    <property type="entry name" value="PROTEIN_KINASE_DOM"/>
    <property type="match status" value="1"/>
</dbReference>
<dbReference type="PROSITE" id="PS00107">
    <property type="entry name" value="PROTEIN_KINASE_ATP"/>
    <property type="match status" value="1"/>
</dbReference>
<name>A0ABD1FLN1_SALDI</name>
<dbReference type="InterPro" id="IPR017441">
    <property type="entry name" value="Protein_kinase_ATP_BS"/>
</dbReference>
<dbReference type="PANTHER" id="PTHR27009">
    <property type="entry name" value="RUST RESISTANCE KINASE LR10-RELATED"/>
    <property type="match status" value="1"/>
</dbReference>
<accession>A0ABD1FLN1</accession>
<keyword evidence="4 14" id="KW-0812">Transmembrane</keyword>
<dbReference type="InterPro" id="IPR008271">
    <property type="entry name" value="Ser/Thr_kinase_AS"/>
</dbReference>
<evidence type="ECO:0000256" key="7">
    <source>
        <dbReference type="ARBA" id="ARBA00022777"/>
    </source>
</evidence>
<evidence type="ECO:0000256" key="3">
    <source>
        <dbReference type="ARBA" id="ARBA00022679"/>
    </source>
</evidence>
<evidence type="ECO:0000256" key="6">
    <source>
        <dbReference type="ARBA" id="ARBA00022741"/>
    </source>
</evidence>
<keyword evidence="18" id="KW-1185">Reference proteome</keyword>
<dbReference type="Gene3D" id="1.10.510.10">
    <property type="entry name" value="Transferase(Phosphotransferase) domain 1"/>
    <property type="match status" value="1"/>
</dbReference>
<dbReference type="InterPro" id="IPR000719">
    <property type="entry name" value="Prot_kinase_dom"/>
</dbReference>
<evidence type="ECO:0000256" key="15">
    <source>
        <dbReference type="SAM" id="SignalP"/>
    </source>
</evidence>
<keyword evidence="10 14" id="KW-0472">Membrane</keyword>
<feature type="transmembrane region" description="Helical" evidence="14">
    <location>
        <begin position="238"/>
        <end position="261"/>
    </location>
</feature>
<keyword evidence="3" id="KW-0808">Transferase</keyword>
<dbReference type="GO" id="GO:0016020">
    <property type="term" value="C:membrane"/>
    <property type="evidence" value="ECO:0007669"/>
    <property type="project" value="UniProtKB-SubCell"/>
</dbReference>
<dbReference type="GO" id="GO:0004674">
    <property type="term" value="F:protein serine/threonine kinase activity"/>
    <property type="evidence" value="ECO:0007669"/>
    <property type="project" value="UniProtKB-KW"/>
</dbReference>
<evidence type="ECO:0000256" key="14">
    <source>
        <dbReference type="SAM" id="Phobius"/>
    </source>
</evidence>
<sequence>MKVENLHTFSLCIFSLIIISSKTCRGAEYQYKACATMNCGYGPNISFPFSLPYQEPDCGYPGFSIDCRNGFPLLQLSENDYIIEDIFYHNQSLRVFNAAARSISLSSNESYEIINCSERSISNTTLPDGRFDYFVGENLLLFYGCRNVRDELLRYELSCNSSIERSGKTNLAMFVGNAYLGRATDTCEGSVVARAELNEGERDDELVDVAAILRRGFVMKWTTSDCRSCGQRTTRLNMFFFIGGPTIAALTSCLIAIYVFIRRKRAKVKQEQEKDIERFLKSNGNLAPIRYKYCSIKKMTNSFHEKLGRGGFGNVYKGKFPDGRLVAVKVLNDSNGNGEVFMNEVASISRTSHINIVALLGFCFEGSKRALIYDFMPNGSLEKFIGNNASSSQESGLGWDKLFEIALGIARGLEYLHQGCNTRILHLDIKPQNILLDKDMNPRISDFGLAKLCPNRSSIVSMMGARGTIGYIAPEVFSRNFGEVSYKSDVYSYGMLVLEMAGGKKTIDPRDVDHTSEIYFPNYLYKEVEANAERAILNEEAESQPLKRNMIIVGLWCIQTNPKDRPSMTRVVEMLEGKLGSLEVPPKPYLSSSPRAAPTYSTSEPI</sequence>
<keyword evidence="5 15" id="KW-0732">Signal</keyword>
<evidence type="ECO:0000256" key="11">
    <source>
        <dbReference type="ARBA" id="ARBA00023180"/>
    </source>
</evidence>
<dbReference type="SMART" id="SM00220">
    <property type="entry name" value="S_TKc"/>
    <property type="match status" value="1"/>
</dbReference>
<comment type="subcellular location">
    <subcellularLocation>
        <location evidence="1">Membrane</location>
        <topology evidence="1">Single-pass type I membrane protein</topology>
    </subcellularLocation>
</comment>
<dbReference type="Gene3D" id="3.30.200.20">
    <property type="entry name" value="Phosphorylase Kinase, domain 1"/>
    <property type="match status" value="1"/>
</dbReference>
<evidence type="ECO:0000259" key="16">
    <source>
        <dbReference type="PROSITE" id="PS50011"/>
    </source>
</evidence>
<dbReference type="FunFam" id="3.30.200.20:FF:000178">
    <property type="entry name" value="serine/threonine-protein kinase PBS1-like"/>
    <property type="match status" value="1"/>
</dbReference>
<feature type="binding site" evidence="12">
    <location>
        <position position="329"/>
    </location>
    <ligand>
        <name>ATP</name>
        <dbReference type="ChEBI" id="CHEBI:30616"/>
    </ligand>
</feature>
<proteinExistence type="predicted"/>
<evidence type="ECO:0000256" key="12">
    <source>
        <dbReference type="PROSITE-ProRule" id="PRU10141"/>
    </source>
</evidence>
<comment type="caution">
    <text evidence="17">The sequence shown here is derived from an EMBL/GenBank/DDBJ whole genome shotgun (WGS) entry which is preliminary data.</text>
</comment>
<dbReference type="InterPro" id="IPR011009">
    <property type="entry name" value="Kinase-like_dom_sf"/>
</dbReference>
<organism evidence="17 18">
    <name type="scientific">Salvia divinorum</name>
    <name type="common">Maria pastora</name>
    <name type="synonym">Diviner's sage</name>
    <dbReference type="NCBI Taxonomy" id="28513"/>
    <lineage>
        <taxon>Eukaryota</taxon>
        <taxon>Viridiplantae</taxon>
        <taxon>Streptophyta</taxon>
        <taxon>Embryophyta</taxon>
        <taxon>Tracheophyta</taxon>
        <taxon>Spermatophyta</taxon>
        <taxon>Magnoliopsida</taxon>
        <taxon>eudicotyledons</taxon>
        <taxon>Gunneridae</taxon>
        <taxon>Pentapetalae</taxon>
        <taxon>asterids</taxon>
        <taxon>lamiids</taxon>
        <taxon>Lamiales</taxon>
        <taxon>Lamiaceae</taxon>
        <taxon>Nepetoideae</taxon>
        <taxon>Mentheae</taxon>
        <taxon>Salviinae</taxon>
        <taxon>Salvia</taxon>
        <taxon>Salvia subgen. Calosphace</taxon>
    </lineage>
</organism>